<feature type="transmembrane region" description="Helical" evidence="1">
    <location>
        <begin position="413"/>
        <end position="434"/>
    </location>
</feature>
<name>A0A6J4TF18_9BACT</name>
<reference evidence="2" key="1">
    <citation type="submission" date="2020-02" db="EMBL/GenBank/DDBJ databases">
        <authorList>
            <person name="Meier V. D."/>
        </authorList>
    </citation>
    <scope>NUCLEOTIDE SEQUENCE</scope>
    <source>
        <strain evidence="2">AVDCRST_MAG73</strain>
    </source>
</reference>
<feature type="transmembrane region" description="Helical" evidence="1">
    <location>
        <begin position="193"/>
        <end position="211"/>
    </location>
</feature>
<feature type="transmembrane region" description="Helical" evidence="1">
    <location>
        <begin position="349"/>
        <end position="371"/>
    </location>
</feature>
<feature type="transmembrane region" description="Helical" evidence="1">
    <location>
        <begin position="383"/>
        <end position="401"/>
    </location>
</feature>
<keyword evidence="1" id="KW-1133">Transmembrane helix</keyword>
<sequence length="556" mass="59575">MTEPRYLHPERRWVLLPLAFAAVMVAAVWLRYAGSWAETDTVALTTAARATGAEGTINPSAGGYRHGFSYPSLIVFVAAATGLSMATIQVTVLPWLLLLTAGVAFITFRAVLGSGRAGAICALLLLVQADFLFVNLRGSHEKVTWTLVLMLVYTLVASFRHHRFAGAAPLTIVFYLAGFGLIATSAFFASSLIASFALSFLGGLVVIRWFPRDRELRPFLRRLGYVFATMSVFSYLYVAYLFPPVRTSLGDLEGVADRIAALYLNVESSTKSTPAQPGGGDSTGGATAATATLTTAVASPYKQVSAAWTNTTTYFALTGFTWVLIAAAAIAWLVNLGRFFRRGVSHGEAPLFLVWAFAGVTGLQIAGAVVVDASGALGSNMQLRLFPPFVLLVIPLVVGTLQRLRWPGSRAGVRGVAAGAGVLCFAYFAGAAYLKATSDPVVSNKWIGYSRSEAVVFGWANAHLGGVTIWGEFDERITTANVMVADDRPESAANSPIWVSGSQVRSGTRYVMVSDVTTRRVLRLGEIMPDTGGDDRIYDNGKVQVTHRVPDSPYVP</sequence>
<dbReference type="EMBL" id="CADCWE010000014">
    <property type="protein sequence ID" value="CAA9521716.1"/>
    <property type="molecule type" value="Genomic_DNA"/>
</dbReference>
<evidence type="ECO:0000313" key="2">
    <source>
        <dbReference type="EMBL" id="CAA9521716.1"/>
    </source>
</evidence>
<accession>A0A6J4TF18</accession>
<keyword evidence="1" id="KW-0812">Transmembrane</keyword>
<feature type="transmembrane region" description="Helical" evidence="1">
    <location>
        <begin position="223"/>
        <end position="242"/>
    </location>
</feature>
<organism evidence="2">
    <name type="scientific">uncultured Thermomicrobiales bacterium</name>
    <dbReference type="NCBI Taxonomy" id="1645740"/>
    <lineage>
        <taxon>Bacteria</taxon>
        <taxon>Pseudomonadati</taxon>
        <taxon>Thermomicrobiota</taxon>
        <taxon>Thermomicrobia</taxon>
        <taxon>Thermomicrobiales</taxon>
        <taxon>environmental samples</taxon>
    </lineage>
</organism>
<gene>
    <name evidence="2" type="ORF">AVDCRST_MAG73-220</name>
</gene>
<feature type="transmembrane region" description="Helical" evidence="1">
    <location>
        <begin position="166"/>
        <end position="187"/>
    </location>
</feature>
<feature type="transmembrane region" description="Helical" evidence="1">
    <location>
        <begin position="12"/>
        <end position="32"/>
    </location>
</feature>
<keyword evidence="1" id="KW-0472">Membrane</keyword>
<feature type="transmembrane region" description="Helical" evidence="1">
    <location>
        <begin position="73"/>
        <end position="106"/>
    </location>
</feature>
<feature type="transmembrane region" description="Helical" evidence="1">
    <location>
        <begin position="142"/>
        <end position="159"/>
    </location>
</feature>
<protein>
    <recommendedName>
        <fullName evidence="3">Glycosyltransferase RgtA/B/C/D-like domain-containing protein</fullName>
    </recommendedName>
</protein>
<feature type="transmembrane region" description="Helical" evidence="1">
    <location>
        <begin position="314"/>
        <end position="337"/>
    </location>
</feature>
<dbReference type="AlphaFoldDB" id="A0A6J4TF18"/>
<evidence type="ECO:0008006" key="3">
    <source>
        <dbReference type="Google" id="ProtNLM"/>
    </source>
</evidence>
<proteinExistence type="predicted"/>
<evidence type="ECO:0000256" key="1">
    <source>
        <dbReference type="SAM" id="Phobius"/>
    </source>
</evidence>